<dbReference type="PROSITE" id="PS50943">
    <property type="entry name" value="HTH_CROC1"/>
    <property type="match status" value="1"/>
</dbReference>
<reference evidence="2 3" key="1">
    <citation type="submission" date="2019-07" db="EMBL/GenBank/DDBJ databases">
        <title>Whole genome shotgun sequence of Pseudonocardia sulfidoxydans NBRC 16205.</title>
        <authorList>
            <person name="Hosoyama A."/>
            <person name="Uohara A."/>
            <person name="Ohji S."/>
            <person name="Ichikawa N."/>
        </authorList>
    </citation>
    <scope>NUCLEOTIDE SEQUENCE [LARGE SCALE GENOMIC DNA]</scope>
    <source>
        <strain evidence="2 3">NBRC 16205</strain>
    </source>
</reference>
<dbReference type="Gene3D" id="1.10.260.40">
    <property type="entry name" value="lambda repressor-like DNA-binding domains"/>
    <property type="match status" value="1"/>
</dbReference>
<dbReference type="EMBL" id="BJVJ01000017">
    <property type="protein sequence ID" value="GEL23273.1"/>
    <property type="molecule type" value="Genomic_DNA"/>
</dbReference>
<proteinExistence type="predicted"/>
<keyword evidence="3" id="KW-1185">Reference proteome</keyword>
<accession>A0A511DFU3</accession>
<dbReference type="AlphaFoldDB" id="A0A511DFU3"/>
<name>A0A511DFU3_9PSEU</name>
<gene>
    <name evidence="2" type="ORF">PSU4_22270</name>
</gene>
<dbReference type="Proteomes" id="UP000321685">
    <property type="component" value="Unassembled WGS sequence"/>
</dbReference>
<dbReference type="InterPro" id="IPR043917">
    <property type="entry name" value="DUF5753"/>
</dbReference>
<evidence type="ECO:0000313" key="2">
    <source>
        <dbReference type="EMBL" id="GEL23273.1"/>
    </source>
</evidence>
<dbReference type="OrthoDB" id="4285266at2"/>
<dbReference type="Pfam" id="PF19054">
    <property type="entry name" value="DUF5753"/>
    <property type="match status" value="1"/>
</dbReference>
<dbReference type="GO" id="GO:0003677">
    <property type="term" value="F:DNA binding"/>
    <property type="evidence" value="ECO:0007669"/>
    <property type="project" value="InterPro"/>
</dbReference>
<evidence type="ECO:0000313" key="3">
    <source>
        <dbReference type="Proteomes" id="UP000321685"/>
    </source>
</evidence>
<dbReference type="SMART" id="SM00530">
    <property type="entry name" value="HTH_XRE"/>
    <property type="match status" value="1"/>
</dbReference>
<dbReference type="SUPFAM" id="SSF47413">
    <property type="entry name" value="lambda repressor-like DNA-binding domains"/>
    <property type="match status" value="1"/>
</dbReference>
<comment type="caution">
    <text evidence="2">The sequence shown here is derived from an EMBL/GenBank/DDBJ whole genome shotgun (WGS) entry which is preliminary data.</text>
</comment>
<dbReference type="Pfam" id="PF13560">
    <property type="entry name" value="HTH_31"/>
    <property type="match status" value="1"/>
</dbReference>
<organism evidence="2 3">
    <name type="scientific">Pseudonocardia sulfidoxydans NBRC 16205</name>
    <dbReference type="NCBI Taxonomy" id="1223511"/>
    <lineage>
        <taxon>Bacteria</taxon>
        <taxon>Bacillati</taxon>
        <taxon>Actinomycetota</taxon>
        <taxon>Actinomycetes</taxon>
        <taxon>Pseudonocardiales</taxon>
        <taxon>Pseudonocardiaceae</taxon>
        <taxon>Pseudonocardia</taxon>
    </lineage>
</organism>
<feature type="domain" description="HTH cro/C1-type" evidence="1">
    <location>
        <begin position="23"/>
        <end position="77"/>
    </location>
</feature>
<dbReference type="InterPro" id="IPR001387">
    <property type="entry name" value="Cro/C1-type_HTH"/>
</dbReference>
<evidence type="ECO:0000259" key="1">
    <source>
        <dbReference type="PROSITE" id="PS50943"/>
    </source>
</evidence>
<sequence length="291" mass="32564">MPVQVESAHRGPRISRLLLGLEFRRLRDERGEQLQETAKLLLISSSKLSRIETGQAVPRPRDLRDLIKHFGIEGTEAAARVRALAESAMEPGWWTELGIAMPSRLETFIEYENAAAEISSHEPIVFPGLLQTADYARAVVTDLTSTDAIDAPPIDDQVALRMARQEHVFDAPTPPVLRTAFPESVLARPVGTTAVMNAQLTLLAERSEDENTHVHVIPNSAGLYRAMEGGFTIFSFAIGQVPDVVNTESVLTNFFYTTEEVVAKHRALFNELGRKWLDRKESRDMIMSYRR</sequence>
<dbReference type="RefSeq" id="WP_147106045.1">
    <property type="nucleotide sequence ID" value="NZ_BJVJ01000017.1"/>
</dbReference>
<protein>
    <submittedName>
        <fullName evidence="2">Transcriptional regulator</fullName>
    </submittedName>
</protein>
<dbReference type="InterPro" id="IPR010982">
    <property type="entry name" value="Lambda_DNA-bd_dom_sf"/>
</dbReference>